<dbReference type="EMBL" id="JBHSWJ010000002">
    <property type="protein sequence ID" value="MFC6714474.1"/>
    <property type="molecule type" value="Genomic_DNA"/>
</dbReference>
<sequence length="97" mass="11173">MSALITLDEESIMAWAEANGVPGDYHDVVMSQQARSMVQSYVDKLNLDLGRWEQIKRFIILPRDLTIEDGEITPSLKLKRKVVIDKYKDQLDSLYTD</sequence>
<dbReference type="Proteomes" id="UP001596356">
    <property type="component" value="Unassembled WGS sequence"/>
</dbReference>
<evidence type="ECO:0000313" key="2">
    <source>
        <dbReference type="Proteomes" id="UP001596356"/>
    </source>
</evidence>
<name>A0ABW2ATY0_9MICO</name>
<organism evidence="1 2">
    <name type="scientific">Branchiibius cervicis</name>
    <dbReference type="NCBI Taxonomy" id="908252"/>
    <lineage>
        <taxon>Bacteria</taxon>
        <taxon>Bacillati</taxon>
        <taxon>Actinomycetota</taxon>
        <taxon>Actinomycetes</taxon>
        <taxon>Micrococcales</taxon>
        <taxon>Dermacoccaceae</taxon>
        <taxon>Branchiibius</taxon>
    </lineage>
</organism>
<proteinExistence type="predicted"/>
<gene>
    <name evidence="1" type="ORF">ACFQBT_11855</name>
</gene>
<comment type="caution">
    <text evidence="1">The sequence shown here is derived from an EMBL/GenBank/DDBJ whole genome shotgun (WGS) entry which is preliminary data.</text>
</comment>
<evidence type="ECO:0000313" key="1">
    <source>
        <dbReference type="EMBL" id="MFC6714474.1"/>
    </source>
</evidence>
<dbReference type="RefSeq" id="WP_377822905.1">
    <property type="nucleotide sequence ID" value="NZ_JBHSWJ010000002.1"/>
</dbReference>
<reference evidence="2" key="1">
    <citation type="journal article" date="2019" name="Int. J. Syst. Evol. Microbiol.">
        <title>The Global Catalogue of Microorganisms (GCM) 10K type strain sequencing project: providing services to taxonomists for standard genome sequencing and annotation.</title>
        <authorList>
            <consortium name="The Broad Institute Genomics Platform"/>
            <consortium name="The Broad Institute Genome Sequencing Center for Infectious Disease"/>
            <person name="Wu L."/>
            <person name="Ma J."/>
        </authorList>
    </citation>
    <scope>NUCLEOTIDE SEQUENCE [LARGE SCALE GENOMIC DNA]</scope>
    <source>
        <strain evidence="2">NBRC 106593</strain>
    </source>
</reference>
<protein>
    <submittedName>
        <fullName evidence="1">Uncharacterized protein</fullName>
    </submittedName>
</protein>
<keyword evidence="2" id="KW-1185">Reference proteome</keyword>
<accession>A0ABW2ATY0</accession>